<feature type="binding site" evidence="4">
    <location>
        <position position="341"/>
    </location>
    <ligand>
        <name>S-adenosyl-L-methionine</name>
        <dbReference type="ChEBI" id="CHEBI:59789"/>
    </ligand>
</feature>
<name>W6NFN0_CLOTY</name>
<feature type="binding site" evidence="4">
    <location>
        <position position="320"/>
    </location>
    <ligand>
        <name>S-adenosyl-L-methionine</name>
        <dbReference type="ChEBI" id="CHEBI:59789"/>
    </ligand>
</feature>
<feature type="active site" description="Nucleophile" evidence="4">
    <location>
        <position position="416"/>
    </location>
</feature>
<dbReference type="Gene3D" id="2.40.50.140">
    <property type="entry name" value="Nucleic acid-binding proteins"/>
    <property type="match status" value="1"/>
</dbReference>
<accession>W6NFN0</accession>
<keyword evidence="3 4" id="KW-0949">S-adenosyl-L-methionine</keyword>
<keyword evidence="1 4" id="KW-0489">Methyltransferase</keyword>
<dbReference type="GeneID" id="29418768"/>
<feature type="domain" description="TRAM" evidence="6">
    <location>
        <begin position="4"/>
        <end position="62"/>
    </location>
</feature>
<protein>
    <submittedName>
        <fullName evidence="7">RNA methyltransferase, TrmA family</fullName>
    </submittedName>
</protein>
<evidence type="ECO:0000256" key="2">
    <source>
        <dbReference type="ARBA" id="ARBA00022679"/>
    </source>
</evidence>
<gene>
    <name evidence="7" type="ORF">CTDIVETGP_0962</name>
</gene>
<proteinExistence type="inferred from homology"/>
<dbReference type="GO" id="GO:0070475">
    <property type="term" value="P:rRNA base methylation"/>
    <property type="evidence" value="ECO:0007669"/>
    <property type="project" value="TreeGrafter"/>
</dbReference>
<dbReference type="FunFam" id="2.40.50.140:FF:000097">
    <property type="entry name" value="23S rRNA (uracil(1939)-C(5))-methyltransferase RlmD"/>
    <property type="match status" value="1"/>
</dbReference>
<dbReference type="InterPro" id="IPR012340">
    <property type="entry name" value="NA-bd_OB-fold"/>
</dbReference>
<dbReference type="InterPro" id="IPR029063">
    <property type="entry name" value="SAM-dependent_MTases_sf"/>
</dbReference>
<evidence type="ECO:0000256" key="4">
    <source>
        <dbReference type="PROSITE-ProRule" id="PRU01024"/>
    </source>
</evidence>
<evidence type="ECO:0000313" key="7">
    <source>
        <dbReference type="EMBL" id="CDL90892.1"/>
    </source>
</evidence>
<organism evidence="7 8">
    <name type="scientific">Clostridium tyrobutyricum DIVETGP</name>
    <dbReference type="NCBI Taxonomy" id="1408889"/>
    <lineage>
        <taxon>Bacteria</taxon>
        <taxon>Bacillati</taxon>
        <taxon>Bacillota</taxon>
        <taxon>Clostridia</taxon>
        <taxon>Eubacteriales</taxon>
        <taxon>Clostridiaceae</taxon>
        <taxon>Clostridium</taxon>
    </lineage>
</organism>
<feature type="binding site" evidence="4">
    <location>
        <position position="291"/>
    </location>
    <ligand>
        <name>S-adenosyl-L-methionine</name>
        <dbReference type="ChEBI" id="CHEBI:59789"/>
    </ligand>
</feature>
<dbReference type="EMBL" id="CBXI010000013">
    <property type="protein sequence ID" value="CDL90892.1"/>
    <property type="molecule type" value="Genomic_DNA"/>
</dbReference>
<dbReference type="PANTHER" id="PTHR11061:SF30">
    <property type="entry name" value="TRNA (URACIL(54)-C(5))-METHYLTRANSFERASE"/>
    <property type="match status" value="1"/>
</dbReference>
<reference evidence="7 8" key="1">
    <citation type="journal article" date="2015" name="Genome Announc.">
        <title>Draft Genome Sequence of Clostridium tyrobutyricum Strain DIVETGP, Isolated from Cow's Milk for Grana Padano Production.</title>
        <authorList>
            <person name="Soggiu A."/>
            <person name="Piras C."/>
            <person name="Gaiarsa S."/>
            <person name="Sassera D."/>
            <person name="Roncada P."/>
            <person name="Bendixen E."/>
            <person name="Brasca M."/>
            <person name="Bonizzi L."/>
        </authorList>
    </citation>
    <scope>NUCLEOTIDE SEQUENCE [LARGE SCALE GENOMIC DNA]</scope>
    <source>
        <strain evidence="7 8">DIVETGP</strain>
    </source>
</reference>
<evidence type="ECO:0000256" key="3">
    <source>
        <dbReference type="ARBA" id="ARBA00022691"/>
    </source>
</evidence>
<keyword evidence="2 4" id="KW-0808">Transferase</keyword>
<dbReference type="RefSeq" id="WP_017895517.1">
    <property type="nucleotide sequence ID" value="NZ_CBXI010000013.1"/>
</dbReference>
<dbReference type="AlphaFoldDB" id="W6NFN0"/>
<evidence type="ECO:0000313" key="8">
    <source>
        <dbReference type="Proteomes" id="UP000019482"/>
    </source>
</evidence>
<dbReference type="PROSITE" id="PS50926">
    <property type="entry name" value="TRAM"/>
    <property type="match status" value="1"/>
</dbReference>
<dbReference type="InterPro" id="IPR010280">
    <property type="entry name" value="U5_MeTrfase_fam"/>
</dbReference>
<dbReference type="Gene3D" id="2.40.50.1070">
    <property type="match status" value="1"/>
</dbReference>
<comment type="similarity">
    <text evidence="4">Belongs to the class I-like SAM-binding methyltransferase superfamily. RNA M5U methyltransferase family.</text>
</comment>
<dbReference type="FunFam" id="3.40.50.150:FF:000009">
    <property type="entry name" value="23S rRNA (Uracil(1939)-C(5))-methyltransferase RlmD"/>
    <property type="match status" value="1"/>
</dbReference>
<evidence type="ECO:0000259" key="6">
    <source>
        <dbReference type="PROSITE" id="PS50926"/>
    </source>
</evidence>
<keyword evidence="8" id="KW-1185">Reference proteome</keyword>
<evidence type="ECO:0000256" key="5">
    <source>
        <dbReference type="PROSITE-ProRule" id="PRU10015"/>
    </source>
</evidence>
<dbReference type="Pfam" id="PF01938">
    <property type="entry name" value="TRAM"/>
    <property type="match status" value="1"/>
</dbReference>
<dbReference type="GO" id="GO:0070041">
    <property type="term" value="F:rRNA (uridine-C5-)-methyltransferase activity"/>
    <property type="evidence" value="ECO:0007669"/>
    <property type="project" value="TreeGrafter"/>
</dbReference>
<feature type="active site" evidence="5">
    <location>
        <position position="416"/>
    </location>
</feature>
<dbReference type="OrthoDB" id="9804590at2"/>
<sequence length="458" mass="51485">MEKAVQKNEEYTITIDGMGYEGEGVGRINGFTIFIPGAIVNEKVRIKIVKINKNFAFGKIIEIIEESKDRLKAKCNIYKRCGGCQLQHISYNLQLNFKKTRVIDCLKKIGKFNVEEDSGIDVLDTIGMKNPWRYRNKVQLPVGSGKEGINIGFYAKRSHEIIDMDSCCIQDRTADEVIKIIRNWMSEYNIEPYDEKSGKGIVRHIMVRRAFSTDEVMVVIITAVSRLPFKSEIIELITKNICGVKSIVQNINSKKTNTVLGGKCITLWGEESIHDYIGKFKFRISPLSFFQVNPVQTEILYNKVLEYAELTGNEIVFDAYCGTGTISLFLSQRAKKVYGVEIVEQAIENARLNAAENGIDNAEFIVGKSEVVIPGLIDDGIEADVVVVDPPRKGCERVLLDAIARMKPKRIVYVSCNPSTLARDLKILEELGYSTKEVQPVDMFCQTAHVECVVALNA</sequence>
<dbReference type="FunFam" id="2.40.50.1070:FF:000003">
    <property type="entry name" value="23S rRNA (Uracil-5-)-methyltransferase RumA"/>
    <property type="match status" value="1"/>
</dbReference>
<dbReference type="Pfam" id="PF05958">
    <property type="entry name" value="tRNA_U5-meth_tr"/>
    <property type="match status" value="1"/>
</dbReference>
<dbReference type="InterPro" id="IPR030390">
    <property type="entry name" value="MeTrfase_TrmA_AS"/>
</dbReference>
<dbReference type="PROSITE" id="PS01230">
    <property type="entry name" value="TRMA_1"/>
    <property type="match status" value="1"/>
</dbReference>
<dbReference type="SUPFAM" id="SSF53335">
    <property type="entry name" value="S-adenosyl-L-methionine-dependent methyltransferases"/>
    <property type="match status" value="1"/>
</dbReference>
<dbReference type="PROSITE" id="PS51687">
    <property type="entry name" value="SAM_MT_RNA_M5U"/>
    <property type="match status" value="1"/>
</dbReference>
<dbReference type="NCBIfam" id="TIGR00479">
    <property type="entry name" value="rumA"/>
    <property type="match status" value="1"/>
</dbReference>
<comment type="caution">
    <text evidence="7">The sequence shown here is derived from an EMBL/GenBank/DDBJ whole genome shotgun (WGS) entry which is preliminary data.</text>
</comment>
<dbReference type="Proteomes" id="UP000019482">
    <property type="component" value="Unassembled WGS sequence"/>
</dbReference>
<dbReference type="CDD" id="cd02440">
    <property type="entry name" value="AdoMet_MTases"/>
    <property type="match status" value="1"/>
</dbReference>
<dbReference type="Gene3D" id="3.40.50.150">
    <property type="entry name" value="Vaccinia Virus protein VP39"/>
    <property type="match status" value="1"/>
</dbReference>
<dbReference type="InterPro" id="IPR002792">
    <property type="entry name" value="TRAM_dom"/>
</dbReference>
<feature type="binding site" evidence="4">
    <location>
        <position position="389"/>
    </location>
    <ligand>
        <name>S-adenosyl-L-methionine</name>
        <dbReference type="ChEBI" id="CHEBI:59789"/>
    </ligand>
</feature>
<dbReference type="PANTHER" id="PTHR11061">
    <property type="entry name" value="RNA M5U METHYLTRANSFERASE"/>
    <property type="match status" value="1"/>
</dbReference>
<dbReference type="SUPFAM" id="SSF50249">
    <property type="entry name" value="Nucleic acid-binding proteins"/>
    <property type="match status" value="1"/>
</dbReference>
<evidence type="ECO:0000256" key="1">
    <source>
        <dbReference type="ARBA" id="ARBA00022603"/>
    </source>
</evidence>